<comment type="caution">
    <text evidence="2">The sequence shown here is derived from an EMBL/GenBank/DDBJ whole genome shotgun (WGS) entry which is preliminary data.</text>
</comment>
<evidence type="ECO:0000313" key="3">
    <source>
        <dbReference type="Proteomes" id="UP000050424"/>
    </source>
</evidence>
<gene>
    <name evidence="2" type="ORF">AK830_g2797</name>
</gene>
<keyword evidence="3" id="KW-1185">Reference proteome</keyword>
<sequence>MFPLKNISIGAFLLTAIQGPLQSLVADASASVPTIGDPFNAKHEHLIAINEELRRISRPRGLDPRVDTSKGAYIGDLCAHVDSFEEVWTRLLEVEGQPRLIEWAAEIDALYFQNVCNELKSAITTTLGEYQHVSADKPPNKSLLKLMLTGNLAHVIEKPANDLAVLRARSFIVSAQDRSETVQTKHDVSDDERNCFAHQMLLFKETYDQIAEPNTFELLGNVIKLMGIFLDLLKEVHEEEDDRAPE</sequence>
<name>A0A0P7BRC6_9HYPO</name>
<proteinExistence type="predicted"/>
<feature type="signal peptide" evidence="1">
    <location>
        <begin position="1"/>
        <end position="23"/>
    </location>
</feature>
<organism evidence="2 3">
    <name type="scientific">Neonectria ditissima</name>
    <dbReference type="NCBI Taxonomy" id="78410"/>
    <lineage>
        <taxon>Eukaryota</taxon>
        <taxon>Fungi</taxon>
        <taxon>Dikarya</taxon>
        <taxon>Ascomycota</taxon>
        <taxon>Pezizomycotina</taxon>
        <taxon>Sordariomycetes</taxon>
        <taxon>Hypocreomycetidae</taxon>
        <taxon>Hypocreales</taxon>
        <taxon>Nectriaceae</taxon>
        <taxon>Neonectria</taxon>
    </lineage>
</organism>
<keyword evidence="1" id="KW-0732">Signal</keyword>
<evidence type="ECO:0000256" key="1">
    <source>
        <dbReference type="SAM" id="SignalP"/>
    </source>
</evidence>
<accession>A0A0P7BRC6</accession>
<dbReference type="EMBL" id="LKCW01000027">
    <property type="protein sequence ID" value="KPM43770.1"/>
    <property type="molecule type" value="Genomic_DNA"/>
</dbReference>
<dbReference type="AlphaFoldDB" id="A0A0P7BRC6"/>
<feature type="chain" id="PRO_5006136123" evidence="1">
    <location>
        <begin position="24"/>
        <end position="246"/>
    </location>
</feature>
<dbReference type="Proteomes" id="UP000050424">
    <property type="component" value="Unassembled WGS sequence"/>
</dbReference>
<protein>
    <submittedName>
        <fullName evidence="2">Uncharacterized protein</fullName>
    </submittedName>
</protein>
<evidence type="ECO:0000313" key="2">
    <source>
        <dbReference type="EMBL" id="KPM43770.1"/>
    </source>
</evidence>
<reference evidence="2 3" key="1">
    <citation type="submission" date="2015-09" db="EMBL/GenBank/DDBJ databases">
        <title>Draft genome of a European isolate of the apple canker pathogen Neonectria ditissima.</title>
        <authorList>
            <person name="Gomez-Cortecero A."/>
            <person name="Harrison R.J."/>
            <person name="Armitage A.D."/>
        </authorList>
    </citation>
    <scope>NUCLEOTIDE SEQUENCE [LARGE SCALE GENOMIC DNA]</scope>
    <source>
        <strain evidence="2 3">R09/05</strain>
    </source>
</reference>